<evidence type="ECO:0000313" key="2">
    <source>
        <dbReference type="Proteomes" id="UP000306409"/>
    </source>
</evidence>
<gene>
    <name evidence="1" type="ORF">EHE19_018210</name>
</gene>
<dbReference type="OrthoDB" id="1707934at2"/>
<name>A0A4U7J8U5_9FIRM</name>
<accession>A0A4U7J8U5</accession>
<keyword evidence="2" id="KW-1185">Reference proteome</keyword>
<organism evidence="1 2">
    <name type="scientific">Ruminiclostridium herbifermentans</name>
    <dbReference type="NCBI Taxonomy" id="2488810"/>
    <lineage>
        <taxon>Bacteria</taxon>
        <taxon>Bacillati</taxon>
        <taxon>Bacillota</taxon>
        <taxon>Clostridia</taxon>
        <taxon>Eubacteriales</taxon>
        <taxon>Oscillospiraceae</taxon>
        <taxon>Ruminiclostridium</taxon>
    </lineage>
</organism>
<dbReference type="EMBL" id="CP061336">
    <property type="protein sequence ID" value="QNU66747.1"/>
    <property type="molecule type" value="Genomic_DNA"/>
</dbReference>
<dbReference type="KEGG" id="rher:EHE19_018210"/>
<reference evidence="1 2" key="1">
    <citation type="submission" date="2020-09" db="EMBL/GenBank/DDBJ databases">
        <title>Characterization and genome sequencing of Ruminiclostridium sp. nov. MA18.</title>
        <authorList>
            <person name="Rettenmaier R."/>
            <person name="Kowollik M.-L."/>
            <person name="Liebl W."/>
            <person name="Zverlov V."/>
        </authorList>
    </citation>
    <scope>NUCLEOTIDE SEQUENCE [LARGE SCALE GENOMIC DNA]</scope>
    <source>
        <strain evidence="1 2">MA18</strain>
    </source>
</reference>
<protein>
    <submittedName>
        <fullName evidence="1">Uncharacterized protein</fullName>
    </submittedName>
</protein>
<dbReference type="Proteomes" id="UP000306409">
    <property type="component" value="Chromosome"/>
</dbReference>
<dbReference type="RefSeq" id="WP_137698932.1">
    <property type="nucleotide sequence ID" value="NZ_CP061336.1"/>
</dbReference>
<evidence type="ECO:0000313" key="1">
    <source>
        <dbReference type="EMBL" id="QNU66747.1"/>
    </source>
</evidence>
<sequence length="83" mass="9685">MEETLKLILEKLNSMDLDIKDLKSDVTSLKKHVLTIENKQNEDSKALYDGYSQTLENIIEIKKDIKDIKETLNDHEIRLLNIT</sequence>
<dbReference type="AlphaFoldDB" id="A0A4U7J8U5"/>
<proteinExistence type="predicted"/>